<organism evidence="4 5">
    <name type="scientific">Corallococcus macrosporus DSM 14697</name>
    <dbReference type="NCBI Taxonomy" id="1189310"/>
    <lineage>
        <taxon>Bacteria</taxon>
        <taxon>Pseudomonadati</taxon>
        <taxon>Myxococcota</taxon>
        <taxon>Myxococcia</taxon>
        <taxon>Myxococcales</taxon>
        <taxon>Cystobacterineae</taxon>
        <taxon>Myxococcaceae</taxon>
        <taxon>Corallococcus</taxon>
    </lineage>
</organism>
<keyword evidence="5" id="KW-1185">Reference proteome</keyword>
<feature type="region of interest" description="Disordered" evidence="1">
    <location>
        <begin position="566"/>
        <end position="593"/>
    </location>
</feature>
<reference evidence="4 5" key="1">
    <citation type="submission" date="2017-06" db="EMBL/GenBank/DDBJ databases">
        <title>Sequencing and comparative analysis of myxobacterial genomes.</title>
        <authorList>
            <person name="Rupp O."/>
            <person name="Goesmann A."/>
            <person name="Sogaard-Andersen L."/>
        </authorList>
    </citation>
    <scope>NUCLEOTIDE SEQUENCE [LARGE SCALE GENOMIC DNA]</scope>
    <source>
        <strain evidence="4 5">DSM 14697</strain>
    </source>
</reference>
<dbReference type="Pfam" id="PF13910">
    <property type="entry name" value="DUF4209"/>
    <property type="match status" value="1"/>
</dbReference>
<dbReference type="Proteomes" id="UP000217343">
    <property type="component" value="Chromosome"/>
</dbReference>
<dbReference type="OrthoDB" id="5519791at2"/>
<evidence type="ECO:0000259" key="3">
    <source>
        <dbReference type="Pfam" id="PF24098"/>
    </source>
</evidence>
<gene>
    <name evidence="4" type="ORF">MYMAC_001504</name>
</gene>
<evidence type="ECO:0000256" key="1">
    <source>
        <dbReference type="SAM" id="MobiDB-lite"/>
    </source>
</evidence>
<name>A0A250JS02_9BACT</name>
<proteinExistence type="predicted"/>
<evidence type="ECO:0000313" key="4">
    <source>
        <dbReference type="EMBL" id="ATB45916.1"/>
    </source>
</evidence>
<dbReference type="RefSeq" id="WP_095961507.1">
    <property type="nucleotide sequence ID" value="NZ_CP022203.1"/>
</dbReference>
<accession>A0A250JS02</accession>
<feature type="domain" description="DUF7380" evidence="3">
    <location>
        <begin position="90"/>
        <end position="164"/>
    </location>
</feature>
<sequence length="593" mass="65963">MNLDEILAAKLTTAISGAERWSDLADALRRPTNPQEDDPASAAIIAFDYVLHAGPRAQEREQWGEFGPAVSTQGHAYPPPLKTIPDPTLSQWARLADTIKHPIVSSRLNDLLWTRKWKPKPHERARVAISSYLDLGKSDWHPILRAECLARALELTLALNDQEGAARAVTQIISAAWEALAQEKPVPGVTLRLIETLTPASSMAPPADIDSLLQRAAQKYGADPHLFESIKDLEANWARKTPDKAIRAARDKAERWRDVALASSGLQRHVFLQKALEVARQHGFRDLVATARAELQNMRPESLGLHVHEFSVEFPQEALDWLLGHMSGGADWRECLRRFGGHGPPTDTPEENIATAQKLMRDYPLQFMAERFVLDSEGRPIRRVSTPEEHLEAGVIDLETRQIHLWGHLAPLCLKSIFDKHQRPSPEEATVFFTTDIISKEIAERISRSLLLYLDNQFDDALHVLIPRLETIIRDLCIIIGAVIIREPDGAKTGGVVALGELMSQLQGNFPEPWRRYLRNLLNEPIGLNLRNRVCHGLLARGGPSEAALALHAACFLRLLNHRQRSSSNQATQEPPSGGSGSQEPASGPRSES</sequence>
<dbReference type="EMBL" id="CP022203">
    <property type="protein sequence ID" value="ATB45916.1"/>
    <property type="molecule type" value="Genomic_DNA"/>
</dbReference>
<dbReference type="KEGG" id="mmas:MYMAC_001504"/>
<dbReference type="AlphaFoldDB" id="A0A250JS02"/>
<dbReference type="InterPro" id="IPR055804">
    <property type="entry name" value="DUF7380"/>
</dbReference>
<protein>
    <submittedName>
        <fullName evidence="4">Uncharacterized protein</fullName>
    </submittedName>
</protein>
<evidence type="ECO:0000259" key="2">
    <source>
        <dbReference type="Pfam" id="PF13910"/>
    </source>
</evidence>
<feature type="compositionally biased region" description="Polar residues" evidence="1">
    <location>
        <begin position="566"/>
        <end position="575"/>
    </location>
</feature>
<dbReference type="Pfam" id="PF24098">
    <property type="entry name" value="DUF7380"/>
    <property type="match status" value="1"/>
</dbReference>
<dbReference type="InterPro" id="IPR025209">
    <property type="entry name" value="DUF4209"/>
</dbReference>
<evidence type="ECO:0000313" key="5">
    <source>
        <dbReference type="Proteomes" id="UP000217343"/>
    </source>
</evidence>
<feature type="domain" description="DUF4209" evidence="2">
    <location>
        <begin position="470"/>
        <end position="550"/>
    </location>
</feature>